<dbReference type="Gene3D" id="1.10.287.670">
    <property type="entry name" value="Phycobilisome degradation protein NblA"/>
    <property type="match status" value="1"/>
</dbReference>
<name>A0A1C9CFJ9_9FLOR</name>
<gene>
    <name evidence="3" type="primary">nblA</name>
    <name evidence="3" type="ORF">Hrvl_082</name>
</gene>
<evidence type="ECO:0000256" key="1">
    <source>
        <dbReference type="ARBA" id="ARBA00008091"/>
    </source>
</evidence>
<dbReference type="RefSeq" id="YP_009297598.1">
    <property type="nucleotide sequence ID" value="NC_031177.1"/>
</dbReference>
<sequence>MNTSNELTFEQEFKLIVYKQKINKLSHRQARRYLTILLSQMLLKDNVIKYCIRSAGF</sequence>
<evidence type="ECO:0000313" key="3">
    <source>
        <dbReference type="EMBL" id="AOM67142.1"/>
    </source>
</evidence>
<geneLocation type="plastid" evidence="3"/>
<reference evidence="3" key="1">
    <citation type="journal article" date="2016" name="BMC Biol.">
        <title>Parallel evolution of highly conserved plastid genome architecture in red seaweeds and seed plants.</title>
        <authorList>
            <person name="Lee J."/>
            <person name="Cho C.H."/>
            <person name="Park S.I."/>
            <person name="Choi J.W."/>
            <person name="Song H.S."/>
            <person name="West J.A."/>
            <person name="Bhattacharya D."/>
            <person name="Yoon H.S."/>
        </authorList>
    </citation>
    <scope>NUCLEOTIDE SEQUENCE</scope>
</reference>
<accession>A0A1C9CFJ9</accession>
<proteinExistence type="inferred from homology"/>
<organism evidence="3">
    <name type="scientific">Hildenbrandia rivularis</name>
    <dbReference type="NCBI Taxonomy" id="135206"/>
    <lineage>
        <taxon>Eukaryota</taxon>
        <taxon>Rhodophyta</taxon>
        <taxon>Florideophyceae</taxon>
        <taxon>Hildenbrandiophycidae</taxon>
        <taxon>Hildenbrandiales</taxon>
        <taxon>Hildenbrandiaceae</taxon>
        <taxon>Hildenbrandia</taxon>
    </lineage>
</organism>
<protein>
    <recommendedName>
        <fullName evidence="2">Uncharacterized protein ycf18</fullName>
    </recommendedName>
</protein>
<dbReference type="InterPro" id="IPR007574">
    <property type="entry name" value="NblA"/>
</dbReference>
<dbReference type="AlphaFoldDB" id="A0A1C9CFJ9"/>
<dbReference type="EMBL" id="KX284723">
    <property type="protein sequence ID" value="AOM67142.1"/>
    <property type="molecule type" value="Genomic_DNA"/>
</dbReference>
<dbReference type="Pfam" id="PF04485">
    <property type="entry name" value="NblA"/>
    <property type="match status" value="1"/>
</dbReference>
<dbReference type="GeneID" id="29074154"/>
<dbReference type="InterPro" id="IPR036904">
    <property type="entry name" value="NblA_sf"/>
</dbReference>
<evidence type="ECO:0000256" key="2">
    <source>
        <dbReference type="ARBA" id="ARBA00021553"/>
    </source>
</evidence>
<keyword evidence="3" id="KW-0934">Plastid</keyword>
<dbReference type="SUPFAM" id="SSF109859">
    <property type="entry name" value="NblA-like"/>
    <property type="match status" value="1"/>
</dbReference>
<comment type="similarity">
    <text evidence="1">Belongs to the ycf18/nblA family.</text>
</comment>